<reference evidence="2" key="1">
    <citation type="submission" date="2020-05" db="EMBL/GenBank/DDBJ databases">
        <title>WGS assembly of Panicum virgatum.</title>
        <authorList>
            <person name="Lovell J.T."/>
            <person name="Jenkins J."/>
            <person name="Shu S."/>
            <person name="Juenger T.E."/>
            <person name="Schmutz J."/>
        </authorList>
    </citation>
    <scope>NUCLEOTIDE SEQUENCE</scope>
    <source>
        <strain evidence="2">AP13</strain>
    </source>
</reference>
<evidence type="ECO:0000313" key="2">
    <source>
        <dbReference type="EMBL" id="KAG2662538.1"/>
    </source>
</evidence>
<dbReference type="EMBL" id="CM029037">
    <property type="protein sequence ID" value="KAG2662538.1"/>
    <property type="molecule type" value="Genomic_DNA"/>
</dbReference>
<feature type="region of interest" description="Disordered" evidence="1">
    <location>
        <begin position="23"/>
        <end position="112"/>
    </location>
</feature>
<name>A0A8T0XU32_PANVG</name>
<accession>A0A8T0XU32</accession>
<dbReference type="Proteomes" id="UP000823388">
    <property type="component" value="Chromosome 1K"/>
</dbReference>
<organism evidence="2 3">
    <name type="scientific">Panicum virgatum</name>
    <name type="common">Blackwell switchgrass</name>
    <dbReference type="NCBI Taxonomy" id="38727"/>
    <lineage>
        <taxon>Eukaryota</taxon>
        <taxon>Viridiplantae</taxon>
        <taxon>Streptophyta</taxon>
        <taxon>Embryophyta</taxon>
        <taxon>Tracheophyta</taxon>
        <taxon>Spermatophyta</taxon>
        <taxon>Magnoliopsida</taxon>
        <taxon>Liliopsida</taxon>
        <taxon>Poales</taxon>
        <taxon>Poaceae</taxon>
        <taxon>PACMAD clade</taxon>
        <taxon>Panicoideae</taxon>
        <taxon>Panicodae</taxon>
        <taxon>Paniceae</taxon>
        <taxon>Panicinae</taxon>
        <taxon>Panicum</taxon>
        <taxon>Panicum sect. Hiantes</taxon>
    </lineage>
</organism>
<dbReference type="AlphaFoldDB" id="A0A8T0XU32"/>
<sequence length="234" mass="25645">MAPSPPPAIGFRRFGFVRTHAQNNHQTFPGRQKQTKLSQVTPPRRPHPRVRSGAPPSVRTTLLTAPPFLSLPLPEKGGTTSSRSLSIHPAFLRRRPNLPSVPNPPPSLRDRENGRAPDFFSVCSSACADCRFVFWQAVVGFGENCLVLLGRREERDITLASLRFAVGKKGARGRLVPRLPIRILPSSDFSPFLGGRAALASPEPPLVPRIILPMILRCRGPGDPSGLAPFFILF</sequence>
<protein>
    <submittedName>
        <fullName evidence="2">Uncharacterized protein</fullName>
    </submittedName>
</protein>
<keyword evidence="3" id="KW-1185">Reference proteome</keyword>
<proteinExistence type="predicted"/>
<evidence type="ECO:0000256" key="1">
    <source>
        <dbReference type="SAM" id="MobiDB-lite"/>
    </source>
</evidence>
<gene>
    <name evidence="2" type="ORF">PVAP13_1KG543750</name>
</gene>
<evidence type="ECO:0000313" key="3">
    <source>
        <dbReference type="Proteomes" id="UP000823388"/>
    </source>
</evidence>
<comment type="caution">
    <text evidence="2">The sequence shown here is derived from an EMBL/GenBank/DDBJ whole genome shotgun (WGS) entry which is preliminary data.</text>
</comment>